<comment type="caution">
    <text evidence="1">The sequence shown here is derived from an EMBL/GenBank/DDBJ whole genome shotgun (WGS) entry which is preliminary data.</text>
</comment>
<keyword evidence="2" id="KW-1185">Reference proteome</keyword>
<evidence type="ECO:0000313" key="2">
    <source>
        <dbReference type="Proteomes" id="UP000317617"/>
    </source>
</evidence>
<proteinExistence type="predicted"/>
<accession>A0A4Y3TMN8</accession>
<dbReference type="Proteomes" id="UP000317617">
    <property type="component" value="Unassembled WGS sequence"/>
</dbReference>
<dbReference type="OrthoDB" id="6675971at2"/>
<evidence type="ECO:0000313" key="1">
    <source>
        <dbReference type="EMBL" id="GEB82230.1"/>
    </source>
</evidence>
<sequence>MSYAPLALTEEQLAKLRADTNGGTENVLKGYQDIVSFIAQANSTGSNTLSPDSTFWYQQAITINGNDMTSFGNIFIHAATAYGSHWDGGSVTFQPLSDIIAGSVIQDALKSGSLQQINTMLRDDIEASLNVGHMTLGGWGGSFYYWNTPYDGKITVGQQILANPQEYDKFVATTANALCVTGNQVIEQLGLSVQSGSLPVLIDNFVNALNVGVPTLVNSSCPINVKADIIARAVDVEFFGGSAAGNPNMIDGYVYLGKDLFGHSQWVPTVGVVTSPVHLSLKDGWITNQLDSLRATRIAQQDTRSGNGATNIYEAIAQGAHRLIPVPSELQKPDGTYMELPNQPYPQPFNPGKDANEHNTLVNAVISKLGNGNTTPQTSLKALSANVMADFLAASPHTAQPAAVAAAQAPVPEWASAAAQPELQTAAAAVLATNHAMAQSAQHNVLPMERHGLFSHAV</sequence>
<organism evidence="1 2">
    <name type="scientific">Acetobacter orleanensis</name>
    <dbReference type="NCBI Taxonomy" id="104099"/>
    <lineage>
        <taxon>Bacteria</taxon>
        <taxon>Pseudomonadati</taxon>
        <taxon>Pseudomonadota</taxon>
        <taxon>Alphaproteobacteria</taxon>
        <taxon>Acetobacterales</taxon>
        <taxon>Acetobacteraceae</taxon>
        <taxon>Acetobacter</taxon>
    </lineage>
</organism>
<name>A0A4Y3TMN8_9PROT</name>
<dbReference type="AlphaFoldDB" id="A0A4Y3TMN8"/>
<protein>
    <submittedName>
        <fullName evidence="1">Uncharacterized protein</fullName>
    </submittedName>
</protein>
<dbReference type="EMBL" id="BJMU01000002">
    <property type="protein sequence ID" value="GEB82230.1"/>
    <property type="molecule type" value="Genomic_DNA"/>
</dbReference>
<dbReference type="RefSeq" id="WP_048836374.1">
    <property type="nucleotide sequence ID" value="NZ_BJMU01000002.1"/>
</dbReference>
<reference evidence="1 2" key="1">
    <citation type="submission" date="2019-06" db="EMBL/GenBank/DDBJ databases">
        <title>Whole genome shotgun sequence of Acetobacter orleanensis NBRC 13752.</title>
        <authorList>
            <person name="Hosoyama A."/>
            <person name="Uohara A."/>
            <person name="Ohji S."/>
            <person name="Ichikawa N."/>
        </authorList>
    </citation>
    <scope>NUCLEOTIDE SEQUENCE [LARGE SCALE GENOMIC DNA]</scope>
    <source>
        <strain evidence="1 2">NBRC 13752</strain>
    </source>
</reference>
<gene>
    <name evidence="1" type="ORF">AOR01nite_07070</name>
</gene>